<name>A0A3S3NMN8_9ACAR</name>
<dbReference type="InterPro" id="IPR016461">
    <property type="entry name" value="COMT-like"/>
</dbReference>
<dbReference type="PANTHER" id="PTHR43712:SF2">
    <property type="entry name" value="O-METHYLTRANSFERASE CICE"/>
    <property type="match status" value="1"/>
</dbReference>
<accession>A0A3S3NMN8</accession>
<keyword evidence="12" id="KW-1185">Reference proteome</keyword>
<gene>
    <name evidence="11" type="ORF">B4U79_18261</name>
    <name evidence="10" type="ORF">B4U79_18300</name>
    <name evidence="9" type="ORF">B4U79_18301</name>
</gene>
<evidence type="ECO:0000313" key="12">
    <source>
        <dbReference type="Proteomes" id="UP000285301"/>
    </source>
</evidence>
<dbReference type="STRING" id="1965070.A0A3S3NMN8"/>
<evidence type="ECO:0000256" key="1">
    <source>
        <dbReference type="ARBA" id="ARBA00022603"/>
    </source>
</evidence>
<evidence type="ECO:0000256" key="2">
    <source>
        <dbReference type="ARBA" id="ARBA00022679"/>
    </source>
</evidence>
<dbReference type="GO" id="GO:0032259">
    <property type="term" value="P:methylation"/>
    <property type="evidence" value="ECO:0007669"/>
    <property type="project" value="UniProtKB-KW"/>
</dbReference>
<reference evidence="10 12" key="1">
    <citation type="journal article" date="2018" name="Gigascience">
        <title>Genomes of trombidid mites reveal novel predicted allergens and laterally-transferred genes associated with secondary metabolism.</title>
        <authorList>
            <person name="Dong X."/>
            <person name="Chaisiri K."/>
            <person name="Xia D."/>
            <person name="Armstrong S.D."/>
            <person name="Fang Y."/>
            <person name="Donnelly M.J."/>
            <person name="Kadowaki T."/>
            <person name="McGarry J.W."/>
            <person name="Darby A.C."/>
            <person name="Makepeace B.L."/>
        </authorList>
    </citation>
    <scope>NUCLEOTIDE SEQUENCE [LARGE SCALE GENOMIC DNA]</scope>
    <source>
        <strain evidence="10">UoL-WK</strain>
    </source>
</reference>
<dbReference type="EMBL" id="NCKU01004594">
    <property type="protein sequence ID" value="RWS05731.1"/>
    <property type="molecule type" value="Genomic_DNA"/>
</dbReference>
<dbReference type="PROSITE" id="PS51683">
    <property type="entry name" value="SAM_OMT_II"/>
    <property type="match status" value="1"/>
</dbReference>
<dbReference type="PANTHER" id="PTHR43712">
    <property type="entry name" value="PUTATIVE (AFU_ORTHOLOGUE AFUA_4G14580)-RELATED"/>
    <property type="match status" value="1"/>
</dbReference>
<evidence type="ECO:0000256" key="7">
    <source>
        <dbReference type="ARBA" id="ARBA00043054"/>
    </source>
</evidence>
<evidence type="ECO:0000256" key="4">
    <source>
        <dbReference type="ARBA" id="ARBA00037645"/>
    </source>
</evidence>
<organism evidence="10 12">
    <name type="scientific">Dinothrombium tinctorium</name>
    <dbReference type="NCBI Taxonomy" id="1965070"/>
    <lineage>
        <taxon>Eukaryota</taxon>
        <taxon>Metazoa</taxon>
        <taxon>Ecdysozoa</taxon>
        <taxon>Arthropoda</taxon>
        <taxon>Chelicerata</taxon>
        <taxon>Arachnida</taxon>
        <taxon>Acari</taxon>
        <taxon>Acariformes</taxon>
        <taxon>Trombidiformes</taxon>
        <taxon>Prostigmata</taxon>
        <taxon>Anystina</taxon>
        <taxon>Parasitengona</taxon>
        <taxon>Trombidioidea</taxon>
        <taxon>Trombidiidae</taxon>
        <taxon>Dinothrombium</taxon>
    </lineage>
</organism>
<evidence type="ECO:0000313" key="10">
    <source>
        <dbReference type="EMBL" id="RWS05731.1"/>
    </source>
</evidence>
<feature type="domain" description="O-methyltransferase C-terminal" evidence="8">
    <location>
        <begin position="12"/>
        <end position="174"/>
    </location>
</feature>
<evidence type="ECO:0000259" key="8">
    <source>
        <dbReference type="Pfam" id="PF00891"/>
    </source>
</evidence>
<evidence type="ECO:0000256" key="5">
    <source>
        <dbReference type="ARBA" id="ARBA00039116"/>
    </source>
</evidence>
<proteinExistence type="predicted"/>
<keyword evidence="1 10" id="KW-0489">Methyltransferase</keyword>
<dbReference type="EC" id="2.1.1.4" evidence="5"/>
<dbReference type="SUPFAM" id="SSF53335">
    <property type="entry name" value="S-adenosyl-L-methionine-dependent methyltransferases"/>
    <property type="match status" value="1"/>
</dbReference>
<dbReference type="Gene3D" id="3.40.50.150">
    <property type="entry name" value="Vaccinia Virus protein VP39"/>
    <property type="match status" value="1"/>
</dbReference>
<protein>
    <recommendedName>
        <fullName evidence="6">Acetylserotonin O-methyltransferase</fullName>
        <ecNumber evidence="5">2.1.1.4</ecNumber>
    </recommendedName>
    <alternativeName>
        <fullName evidence="7">Hydroxyindole O-methyltransferase</fullName>
    </alternativeName>
</protein>
<sequence length="194" mass="21839">MAKILITAQFVNVIGKSILHEKYDFSKFKNIVDVGGSDGCLLIDILKNTPTYVHGTVFDQPSLMEKAKANIAEHKLSDRCKAIGGNFLESVPVEGDCYFLKDVICDWDDEICVKIFRNIKKSMKNESKILLFEAIDVEQSDLNLITLDYSIWIYSGGKVRNLSEYKNLLEQAGLKFVQLIGVGEFKYSLIEASV</sequence>
<dbReference type="Pfam" id="PF00891">
    <property type="entry name" value="Methyltransf_2"/>
    <property type="match status" value="1"/>
</dbReference>
<evidence type="ECO:0000256" key="3">
    <source>
        <dbReference type="ARBA" id="ARBA00022691"/>
    </source>
</evidence>
<dbReference type="AlphaFoldDB" id="A0A3S3NMN8"/>
<evidence type="ECO:0000313" key="11">
    <source>
        <dbReference type="EMBL" id="RWS06431.1"/>
    </source>
</evidence>
<comment type="function">
    <text evidence="4">Catalyzes the transfer of a methyl group onto N-acetylserotonin, producing melatonin (N-acetyl-5-methoxytryptamine).</text>
</comment>
<evidence type="ECO:0000313" key="9">
    <source>
        <dbReference type="EMBL" id="RWS05723.1"/>
    </source>
</evidence>
<dbReference type="OrthoDB" id="1606438at2759"/>
<dbReference type="EMBL" id="NCKU01004598">
    <property type="protein sequence ID" value="RWS05723.1"/>
    <property type="molecule type" value="Genomic_DNA"/>
</dbReference>
<reference evidence="10" key="2">
    <citation type="submission" date="2018-11" db="EMBL/GenBank/DDBJ databases">
        <title>Trombidioid mite genomics.</title>
        <authorList>
            <person name="Dong X."/>
        </authorList>
    </citation>
    <scope>NUCLEOTIDE SEQUENCE</scope>
    <source>
        <strain evidence="10">UoL-WK</strain>
    </source>
</reference>
<keyword evidence="3" id="KW-0949">S-adenosyl-L-methionine</keyword>
<dbReference type="InterPro" id="IPR001077">
    <property type="entry name" value="COMT_C"/>
</dbReference>
<evidence type="ECO:0000256" key="6">
    <source>
        <dbReference type="ARBA" id="ARBA00040730"/>
    </source>
</evidence>
<keyword evidence="2 10" id="KW-0808">Transferase</keyword>
<dbReference type="Proteomes" id="UP000285301">
    <property type="component" value="Unassembled WGS sequence"/>
</dbReference>
<comment type="caution">
    <text evidence="10">The sequence shown here is derived from an EMBL/GenBank/DDBJ whole genome shotgun (WGS) entry which is preliminary data.</text>
</comment>
<dbReference type="InterPro" id="IPR029063">
    <property type="entry name" value="SAM-dependent_MTases_sf"/>
</dbReference>
<dbReference type="GO" id="GO:0017096">
    <property type="term" value="F:acetylserotonin O-methyltransferase activity"/>
    <property type="evidence" value="ECO:0007669"/>
    <property type="project" value="UniProtKB-EC"/>
</dbReference>
<dbReference type="EMBL" id="NCKU01004115">
    <property type="protein sequence ID" value="RWS06431.1"/>
    <property type="molecule type" value="Genomic_DNA"/>
</dbReference>